<evidence type="ECO:0000256" key="1">
    <source>
        <dbReference type="SAM" id="Phobius"/>
    </source>
</evidence>
<keyword evidence="1" id="KW-0472">Membrane</keyword>
<organism evidence="2 3">
    <name type="scientific">Botrytis hyacinthi</name>
    <dbReference type="NCBI Taxonomy" id="278943"/>
    <lineage>
        <taxon>Eukaryota</taxon>
        <taxon>Fungi</taxon>
        <taxon>Dikarya</taxon>
        <taxon>Ascomycota</taxon>
        <taxon>Pezizomycotina</taxon>
        <taxon>Leotiomycetes</taxon>
        <taxon>Helotiales</taxon>
        <taxon>Sclerotiniaceae</taxon>
        <taxon>Botrytis</taxon>
    </lineage>
</organism>
<comment type="caution">
    <text evidence="2">The sequence shown here is derived from an EMBL/GenBank/DDBJ whole genome shotgun (WGS) entry which is preliminary data.</text>
</comment>
<keyword evidence="1" id="KW-1133">Transmembrane helix</keyword>
<sequence>MAAAPREGIAWFLKESLKSPGYDGEKPEDFYSWMLLEVVYNATEDEAYMWPPPLAYPNHPRTGQQVFPGGLASTGYGRYEFMTAMYGPSAEDIKRTYRLKCNISRGQLWRQTGSAAVCYVAVPRPTKEERFFWIDLTYPIRAIYIPCAFTAHPQYKGHAIFSRLDVRGRKGIPQSYVLKNHLWNSISQVQKAANEWNKKGNHNWAWGKEMNRLIAINNKLWALAKEAGDEGPFVQEPGLTPGYVKADGKAPSPAFAKVSYAKDTVADDTTGLGMRPQWTLRIDVFKLACQLLVPYENRTEEWKDIYAAFTLFDRSCVHESKVIADIDMAQSIDWAVAQGKEAGLKIQYATEEPDEKFIKDLFVGFIAVGLGFIPVIGPLVAFGFTVTYELLENSEKFTKAAGVGGKAPAFTQACVDSREGLKPIVKAGFKAIFKGHLQAAPKKSIQVDTGEEKVEDGDEGDTFHLVIEAGEAKVFRARGNFVA</sequence>
<name>A0A4Z1GV90_9HELO</name>
<feature type="transmembrane region" description="Helical" evidence="1">
    <location>
        <begin position="361"/>
        <end position="386"/>
    </location>
</feature>
<proteinExistence type="predicted"/>
<evidence type="ECO:0000313" key="3">
    <source>
        <dbReference type="Proteomes" id="UP000297814"/>
    </source>
</evidence>
<dbReference type="AlphaFoldDB" id="A0A4Z1GV90"/>
<reference evidence="2 3" key="1">
    <citation type="submission" date="2017-12" db="EMBL/GenBank/DDBJ databases">
        <title>Comparative genomics of Botrytis spp.</title>
        <authorList>
            <person name="Valero-Jimenez C.A."/>
            <person name="Tapia P."/>
            <person name="Veloso J."/>
            <person name="Silva-Moreno E."/>
            <person name="Staats M."/>
            <person name="Valdes J.H."/>
            <person name="Van Kan J.A.L."/>
        </authorList>
    </citation>
    <scope>NUCLEOTIDE SEQUENCE [LARGE SCALE GENOMIC DNA]</scope>
    <source>
        <strain evidence="2 3">Bh0001</strain>
    </source>
</reference>
<accession>A0A4Z1GV90</accession>
<gene>
    <name evidence="2" type="ORF">BHYA_0038g00320</name>
</gene>
<evidence type="ECO:0000313" key="2">
    <source>
        <dbReference type="EMBL" id="TGO40358.1"/>
    </source>
</evidence>
<keyword evidence="3" id="KW-1185">Reference proteome</keyword>
<keyword evidence="1" id="KW-0812">Transmembrane</keyword>
<protein>
    <submittedName>
        <fullName evidence="2">Uncharacterized protein</fullName>
    </submittedName>
</protein>
<dbReference type="Proteomes" id="UP000297814">
    <property type="component" value="Unassembled WGS sequence"/>
</dbReference>
<dbReference type="EMBL" id="PQXK01000038">
    <property type="protein sequence ID" value="TGO40358.1"/>
    <property type="molecule type" value="Genomic_DNA"/>
</dbReference>